<organism evidence="2 3">
    <name type="scientific">Nocardia seriolae</name>
    <dbReference type="NCBI Taxonomy" id="37332"/>
    <lineage>
        <taxon>Bacteria</taxon>
        <taxon>Bacillati</taxon>
        <taxon>Actinomycetota</taxon>
        <taxon>Actinomycetes</taxon>
        <taxon>Mycobacteriales</taxon>
        <taxon>Nocardiaceae</taxon>
        <taxon>Nocardia</taxon>
    </lineage>
</organism>
<comment type="caution">
    <text evidence="2">The sequence shown here is derived from an EMBL/GenBank/DDBJ whole genome shotgun (WGS) entry which is preliminary data.</text>
</comment>
<proteinExistence type="predicted"/>
<protein>
    <recommendedName>
        <fullName evidence="1">DUF8020 domain-containing protein</fullName>
    </recommendedName>
</protein>
<dbReference type="AlphaFoldDB" id="A0ABC9YVB5"/>
<name>A0ABC9YVB5_9NOCA</name>
<evidence type="ECO:0000313" key="3">
    <source>
        <dbReference type="Proteomes" id="UP000037179"/>
    </source>
</evidence>
<dbReference type="RefSeq" id="WP_036548013.1">
    <property type="nucleotide sequence ID" value="NZ_AP028459.1"/>
</dbReference>
<dbReference type="Proteomes" id="UP000037179">
    <property type="component" value="Unassembled WGS sequence"/>
</dbReference>
<gene>
    <name evidence="2" type="ORF">NSK11_contig00052-0017</name>
</gene>
<evidence type="ECO:0000259" key="1">
    <source>
        <dbReference type="Pfam" id="PF26059"/>
    </source>
</evidence>
<keyword evidence="3" id="KW-1185">Reference proteome</keyword>
<reference evidence="3" key="1">
    <citation type="submission" date="2015-07" db="EMBL/GenBank/DDBJ databases">
        <title>Nocardia seriolae U-1 whole genome shotgun sequence.</title>
        <authorList>
            <person name="Imajoh M."/>
            <person name="Fukumoto Y."/>
            <person name="Sukeda M."/>
            <person name="Yamane J."/>
            <person name="Yamasaki K."/>
            <person name="Shimizu M."/>
            <person name="Ohnishi K."/>
            <person name="Oshima S."/>
        </authorList>
    </citation>
    <scope>NUCLEOTIDE SEQUENCE [LARGE SCALE GENOMIC DNA]</scope>
    <source>
        <strain evidence="3">U-1</strain>
    </source>
</reference>
<feature type="domain" description="DUF8020" evidence="1">
    <location>
        <begin position="15"/>
        <end position="83"/>
    </location>
</feature>
<reference evidence="2 3" key="2">
    <citation type="journal article" date="2016" name="Genome Announc.">
        <title>Draft Genome Sequence of Erythromycin- and Oxytetracycline-Sensitive Nocardia seriolae Strain U-1 (NBRC 110359).</title>
        <authorList>
            <person name="Imajoh M."/>
            <person name="Sukeda M."/>
            <person name="Shimizu M."/>
            <person name="Yamane J."/>
            <person name="Ohnishi K."/>
            <person name="Oshima S."/>
        </authorList>
    </citation>
    <scope>NUCLEOTIDE SEQUENCE [LARGE SCALE GENOMIC DNA]</scope>
    <source>
        <strain evidence="2 3">U-1</strain>
    </source>
</reference>
<sequence>MQSIRYSAQTPNDLGYSIVRSDADKTVTTTLTGGTFQLAADSVHILDASGAVVSSPPLAMSAAGTDLVVSMNPSIEDNGAKLVAHPAAAEASASSRCRSRP</sequence>
<accession>A0ABC9YVB5</accession>
<dbReference type="Pfam" id="PF26059">
    <property type="entry name" value="DUF8020"/>
    <property type="match status" value="1"/>
</dbReference>
<evidence type="ECO:0000313" key="2">
    <source>
        <dbReference type="EMBL" id="GAP29245.1"/>
    </source>
</evidence>
<dbReference type="InterPro" id="IPR058333">
    <property type="entry name" value="DUF8020"/>
</dbReference>
<dbReference type="EMBL" id="BBYQ01000052">
    <property type="protein sequence ID" value="GAP29245.1"/>
    <property type="molecule type" value="Genomic_DNA"/>
</dbReference>